<dbReference type="InterPro" id="IPR003607">
    <property type="entry name" value="HD/PDEase_dom"/>
</dbReference>
<dbReference type="Gene3D" id="1.10.3210.10">
    <property type="entry name" value="Hypothetical protein af1432"/>
    <property type="match status" value="1"/>
</dbReference>
<organism evidence="2 3">
    <name type="scientific">Symbiobacterium terraclitae</name>
    <dbReference type="NCBI Taxonomy" id="557451"/>
    <lineage>
        <taxon>Bacteria</taxon>
        <taxon>Bacillati</taxon>
        <taxon>Bacillota</taxon>
        <taxon>Clostridia</taxon>
        <taxon>Eubacteriales</taxon>
        <taxon>Symbiobacteriaceae</taxon>
        <taxon>Symbiobacterium</taxon>
    </lineage>
</organism>
<sequence>MPRVRRVPLSAVRPGDCLARDVLSEDGRVLLSRGVRITDAYLRLLQTHGVDAVYLPSGPASGRSHPEISQRVRTELTAELRKVTDYIRHTVPQGATGLQLPRLELQVKGLRNAVVQAVNEVAAHPGLAVPLAELRQADEYTLQHSVEVCVLATMLGNAMGLRGNELVNLAMSSLLHDVGKAGIPLAILNKPGQLTPEETDVMHRHTTLGWVMLRNQPELPEEAAIVALQHHERWTGGGYPLGLQGGQIHLYARICAVVDVYDALTADRVYRDGIDPGEALNMMTGPLRDTFDPEVLETFMRAMGRALEGAEIA</sequence>
<evidence type="ECO:0000259" key="1">
    <source>
        <dbReference type="PROSITE" id="PS51832"/>
    </source>
</evidence>
<keyword evidence="3" id="KW-1185">Reference proteome</keyword>
<accession>A0ABS4JRM3</accession>
<dbReference type="CDD" id="cd00077">
    <property type="entry name" value="HDc"/>
    <property type="match status" value="1"/>
</dbReference>
<evidence type="ECO:0000313" key="3">
    <source>
        <dbReference type="Proteomes" id="UP001519289"/>
    </source>
</evidence>
<dbReference type="SUPFAM" id="SSF109604">
    <property type="entry name" value="HD-domain/PDEase-like"/>
    <property type="match status" value="1"/>
</dbReference>
<protein>
    <submittedName>
        <fullName evidence="2">HD-GYP domain-containing protein (C-di-GMP phosphodiesterase class II)</fullName>
    </submittedName>
</protein>
<dbReference type="PANTHER" id="PTHR43155:SF2">
    <property type="entry name" value="CYCLIC DI-GMP PHOSPHODIESTERASE PA4108"/>
    <property type="match status" value="1"/>
</dbReference>
<reference evidence="2 3" key="1">
    <citation type="submission" date="2021-03" db="EMBL/GenBank/DDBJ databases">
        <title>Genomic Encyclopedia of Type Strains, Phase IV (KMG-IV): sequencing the most valuable type-strain genomes for metagenomic binning, comparative biology and taxonomic classification.</title>
        <authorList>
            <person name="Goeker M."/>
        </authorList>
    </citation>
    <scope>NUCLEOTIDE SEQUENCE [LARGE SCALE GENOMIC DNA]</scope>
    <source>
        <strain evidence="2 3">DSM 27138</strain>
    </source>
</reference>
<dbReference type="InterPro" id="IPR037522">
    <property type="entry name" value="HD_GYP_dom"/>
</dbReference>
<gene>
    <name evidence="2" type="ORF">J2Z79_001578</name>
</gene>
<dbReference type="EMBL" id="JAGGLG010000010">
    <property type="protein sequence ID" value="MBP2018179.1"/>
    <property type="molecule type" value="Genomic_DNA"/>
</dbReference>
<proteinExistence type="predicted"/>
<feature type="domain" description="HD-GYP" evidence="1">
    <location>
        <begin position="119"/>
        <end position="313"/>
    </location>
</feature>
<dbReference type="Proteomes" id="UP001519289">
    <property type="component" value="Unassembled WGS sequence"/>
</dbReference>
<comment type="caution">
    <text evidence="2">The sequence shown here is derived from an EMBL/GenBank/DDBJ whole genome shotgun (WGS) entry which is preliminary data.</text>
</comment>
<name>A0ABS4JRM3_9FIRM</name>
<evidence type="ECO:0000313" key="2">
    <source>
        <dbReference type="EMBL" id="MBP2018179.1"/>
    </source>
</evidence>
<dbReference type="Pfam" id="PF13487">
    <property type="entry name" value="HD_5"/>
    <property type="match status" value="1"/>
</dbReference>
<dbReference type="RefSeq" id="WP_209466312.1">
    <property type="nucleotide sequence ID" value="NZ_JAGGLG010000010.1"/>
</dbReference>
<dbReference type="PANTHER" id="PTHR43155">
    <property type="entry name" value="CYCLIC DI-GMP PHOSPHODIESTERASE PA4108-RELATED"/>
    <property type="match status" value="1"/>
</dbReference>
<dbReference type="PROSITE" id="PS51832">
    <property type="entry name" value="HD_GYP"/>
    <property type="match status" value="1"/>
</dbReference>
<dbReference type="SMART" id="SM00471">
    <property type="entry name" value="HDc"/>
    <property type="match status" value="1"/>
</dbReference>